<evidence type="ECO:0000313" key="10">
    <source>
        <dbReference type="EMBL" id="PVD32121.1"/>
    </source>
</evidence>
<reference evidence="10 11" key="1">
    <citation type="submission" date="2018-04" db="EMBL/GenBank/DDBJ databases">
        <title>The genome of golden apple snail Pomacea canaliculata provides insight into stress tolerance and invasive adaptation.</title>
        <authorList>
            <person name="Liu C."/>
            <person name="Liu B."/>
            <person name="Ren Y."/>
            <person name="Zhang Y."/>
            <person name="Wang H."/>
            <person name="Li S."/>
            <person name="Jiang F."/>
            <person name="Yin L."/>
            <person name="Zhang G."/>
            <person name="Qian W."/>
            <person name="Fan W."/>
        </authorList>
    </citation>
    <scope>NUCLEOTIDE SEQUENCE [LARGE SCALE GENOMIC DNA]</scope>
    <source>
        <strain evidence="10">SZHN2017</strain>
        <tissue evidence="10">Muscle</tissue>
    </source>
</reference>
<evidence type="ECO:0000256" key="2">
    <source>
        <dbReference type="ARBA" id="ARBA00022692"/>
    </source>
</evidence>
<evidence type="ECO:0000256" key="3">
    <source>
        <dbReference type="ARBA" id="ARBA00022989"/>
    </source>
</evidence>
<dbReference type="GO" id="GO:0005886">
    <property type="term" value="C:plasma membrane"/>
    <property type="evidence" value="ECO:0007669"/>
    <property type="project" value="TreeGrafter"/>
</dbReference>
<dbReference type="SUPFAM" id="SSF81321">
    <property type="entry name" value="Family A G protein-coupled receptor-like"/>
    <property type="match status" value="1"/>
</dbReference>
<dbReference type="AlphaFoldDB" id="A0A2T7PFB8"/>
<feature type="transmembrane region" description="Helical" evidence="8">
    <location>
        <begin position="88"/>
        <end position="110"/>
    </location>
</feature>
<dbReference type="GO" id="GO:0004930">
    <property type="term" value="F:G protein-coupled receptor activity"/>
    <property type="evidence" value="ECO:0007669"/>
    <property type="project" value="UniProtKB-KW"/>
</dbReference>
<feature type="domain" description="G-protein coupled receptors family 1 profile" evidence="9">
    <location>
        <begin position="1"/>
        <end position="295"/>
    </location>
</feature>
<keyword evidence="2 8" id="KW-0812">Transmembrane</keyword>
<accession>A0A2T7PFB8</accession>
<evidence type="ECO:0000259" key="9">
    <source>
        <dbReference type="PROSITE" id="PS50262"/>
    </source>
</evidence>
<evidence type="ECO:0000313" key="11">
    <source>
        <dbReference type="Proteomes" id="UP000245119"/>
    </source>
</evidence>
<protein>
    <recommendedName>
        <fullName evidence="9">G-protein coupled receptors family 1 profile domain-containing protein</fullName>
    </recommendedName>
</protein>
<evidence type="ECO:0000256" key="7">
    <source>
        <dbReference type="ARBA" id="ARBA00023224"/>
    </source>
</evidence>
<keyword evidence="5 8" id="KW-0472">Membrane</keyword>
<dbReference type="OrthoDB" id="6103348at2759"/>
<name>A0A2T7PFB8_POMCA</name>
<organism evidence="10 11">
    <name type="scientific">Pomacea canaliculata</name>
    <name type="common">Golden apple snail</name>
    <dbReference type="NCBI Taxonomy" id="400727"/>
    <lineage>
        <taxon>Eukaryota</taxon>
        <taxon>Metazoa</taxon>
        <taxon>Spiralia</taxon>
        <taxon>Lophotrochozoa</taxon>
        <taxon>Mollusca</taxon>
        <taxon>Gastropoda</taxon>
        <taxon>Caenogastropoda</taxon>
        <taxon>Architaenioglossa</taxon>
        <taxon>Ampullarioidea</taxon>
        <taxon>Ampullariidae</taxon>
        <taxon>Pomacea</taxon>
    </lineage>
</organism>
<dbReference type="PANTHER" id="PTHR24243:SF224">
    <property type="entry name" value="G-PROTEIN COUPLED RECEPTOR 19-RELATED"/>
    <property type="match status" value="1"/>
</dbReference>
<evidence type="ECO:0000256" key="5">
    <source>
        <dbReference type="ARBA" id="ARBA00023136"/>
    </source>
</evidence>
<feature type="transmembrane region" description="Helical" evidence="8">
    <location>
        <begin position="31"/>
        <end position="51"/>
    </location>
</feature>
<keyword evidence="3 8" id="KW-1133">Transmembrane helix</keyword>
<proteinExistence type="predicted"/>
<sequence length="317" mass="35831">MYRGTLRRRPQTPTLGSKLSKVINSDMGAKGISLMMFVLSFIMTIPVITVYSNAPENSCLFKLQDGFSCYLACGVSREMKDSVIAKTFFSFAFIVFVATVVPMVVLYAVVGCRIRASERDRQELEVKSRQMSPRRPYSMHVSYPDCPSPKPTMTRQRSMPINEREPEAAAAVSGAYNGGSTYFPPISYSAHFASAPHLAHIFEDINEGNVRDFAQCSTTSFQMAKRGSKARNTTFALMLISMAYVMSYLPYLSLTMVRRFTKAWCESDEAPEIIIATEFFRRTYLISSAINPLIYGFCNPTFRKVLWKLLARRRDVI</sequence>
<dbReference type="PROSITE" id="PS50262">
    <property type="entry name" value="G_PROTEIN_RECEP_F1_2"/>
    <property type="match status" value="1"/>
</dbReference>
<feature type="transmembrane region" description="Helical" evidence="8">
    <location>
        <begin position="233"/>
        <end position="252"/>
    </location>
</feature>
<keyword evidence="11" id="KW-1185">Reference proteome</keyword>
<dbReference type="Gene3D" id="1.20.1070.10">
    <property type="entry name" value="Rhodopsin 7-helix transmembrane proteins"/>
    <property type="match status" value="1"/>
</dbReference>
<evidence type="ECO:0000256" key="6">
    <source>
        <dbReference type="ARBA" id="ARBA00023170"/>
    </source>
</evidence>
<keyword evidence="6" id="KW-0675">Receptor</keyword>
<dbReference type="Pfam" id="PF00001">
    <property type="entry name" value="7tm_1"/>
    <property type="match status" value="1"/>
</dbReference>
<comment type="subcellular location">
    <subcellularLocation>
        <location evidence="1">Membrane</location>
        <topology evidence="1">Multi-pass membrane protein</topology>
    </subcellularLocation>
</comment>
<keyword evidence="4" id="KW-0297">G-protein coupled receptor</keyword>
<evidence type="ECO:0000256" key="4">
    <source>
        <dbReference type="ARBA" id="ARBA00023040"/>
    </source>
</evidence>
<dbReference type="Proteomes" id="UP000245119">
    <property type="component" value="Linkage Group LG4"/>
</dbReference>
<dbReference type="InterPro" id="IPR017452">
    <property type="entry name" value="GPCR_Rhodpsn_7TM"/>
</dbReference>
<dbReference type="EMBL" id="PZQS01000004">
    <property type="protein sequence ID" value="PVD32121.1"/>
    <property type="molecule type" value="Genomic_DNA"/>
</dbReference>
<comment type="caution">
    <text evidence="10">The sequence shown here is derived from an EMBL/GenBank/DDBJ whole genome shotgun (WGS) entry which is preliminary data.</text>
</comment>
<evidence type="ECO:0000256" key="1">
    <source>
        <dbReference type="ARBA" id="ARBA00004141"/>
    </source>
</evidence>
<keyword evidence="7" id="KW-0807">Transducer</keyword>
<gene>
    <name evidence="10" type="ORF">C0Q70_07549</name>
</gene>
<dbReference type="InterPro" id="IPR000276">
    <property type="entry name" value="GPCR_Rhodpsn"/>
</dbReference>
<evidence type="ECO:0000256" key="8">
    <source>
        <dbReference type="SAM" id="Phobius"/>
    </source>
</evidence>
<dbReference type="PANTHER" id="PTHR24243">
    <property type="entry name" value="G-PROTEIN COUPLED RECEPTOR"/>
    <property type="match status" value="1"/>
</dbReference>